<dbReference type="PANTHER" id="PTHR21716:SF4">
    <property type="entry name" value="TRANSMEMBRANE PROTEIN 245"/>
    <property type="match status" value="1"/>
</dbReference>
<dbReference type="OrthoDB" id="106838at2"/>
<feature type="transmembrane region" description="Helical" evidence="6">
    <location>
        <begin position="12"/>
        <end position="45"/>
    </location>
</feature>
<feature type="transmembrane region" description="Helical" evidence="6">
    <location>
        <begin position="160"/>
        <end position="178"/>
    </location>
</feature>
<feature type="transmembrane region" description="Helical" evidence="6">
    <location>
        <begin position="241"/>
        <end position="261"/>
    </location>
</feature>
<evidence type="ECO:0000256" key="2">
    <source>
        <dbReference type="ARBA" id="ARBA00009773"/>
    </source>
</evidence>
<keyword evidence="8" id="KW-1185">Reference proteome</keyword>
<dbReference type="EMBL" id="FNZZ01000002">
    <property type="protein sequence ID" value="SEL03770.1"/>
    <property type="molecule type" value="Genomic_DNA"/>
</dbReference>
<keyword evidence="4 6" id="KW-1133">Transmembrane helix</keyword>
<sequence>MALNARRIENGGLVLFAVLVTLFLGAIVSSFAAALLWSVLAAILFQPLYRRLRARFPNRANTAALLTLLIITVAVVIPTLIIGTMVIDQASGVFQKVRSGQINFAAYFQQVHDALPTRLQQLADKSGLDSFERTQAQISNAIGSRVSLIASRALSIGADAFAAMIAFGVGLYVTFFLLRDGERLGPAVCRAIPLERGVTERLVDRFVSVMRATIKGSVIVGLVQGALGAITFWLVGLPAAMLWGLLMAIASLLPAIGPAIIWVPVAIYLLATSAVWQGVVVIVSGALVIGSADNILRPILVGRDTGIPDWVVLVTTLGGIETLGLSGIVVGPVVAALFITAWQIMTEQRERGVATRDDDKHGTVDMAADNR</sequence>
<feature type="transmembrane region" description="Helical" evidence="6">
    <location>
        <begin position="218"/>
        <end position="235"/>
    </location>
</feature>
<evidence type="ECO:0000256" key="3">
    <source>
        <dbReference type="ARBA" id="ARBA00022692"/>
    </source>
</evidence>
<accession>A0A1H7LXQ3</accession>
<proteinExistence type="inferred from homology"/>
<dbReference type="RefSeq" id="WP_093004534.1">
    <property type="nucleotide sequence ID" value="NZ_FNZZ01000002.1"/>
</dbReference>
<dbReference type="Pfam" id="PF01594">
    <property type="entry name" value="AI-2E_transport"/>
    <property type="match status" value="1"/>
</dbReference>
<dbReference type="GO" id="GO:0016020">
    <property type="term" value="C:membrane"/>
    <property type="evidence" value="ECO:0007669"/>
    <property type="project" value="UniProtKB-SubCell"/>
</dbReference>
<feature type="transmembrane region" description="Helical" evidence="6">
    <location>
        <begin position="310"/>
        <end position="339"/>
    </location>
</feature>
<dbReference type="PANTHER" id="PTHR21716">
    <property type="entry name" value="TRANSMEMBRANE PROTEIN"/>
    <property type="match status" value="1"/>
</dbReference>
<keyword evidence="3 6" id="KW-0812">Transmembrane</keyword>
<evidence type="ECO:0000256" key="6">
    <source>
        <dbReference type="SAM" id="Phobius"/>
    </source>
</evidence>
<evidence type="ECO:0000313" key="8">
    <source>
        <dbReference type="Proteomes" id="UP000199214"/>
    </source>
</evidence>
<dbReference type="Proteomes" id="UP000199214">
    <property type="component" value="Unassembled WGS sequence"/>
</dbReference>
<feature type="transmembrane region" description="Helical" evidence="6">
    <location>
        <begin position="65"/>
        <end position="87"/>
    </location>
</feature>
<evidence type="ECO:0000256" key="5">
    <source>
        <dbReference type="ARBA" id="ARBA00023136"/>
    </source>
</evidence>
<dbReference type="AlphaFoldDB" id="A0A1H7LXQ3"/>
<gene>
    <name evidence="7" type="ORF">SAMN05216382_1338</name>
</gene>
<keyword evidence="5 6" id="KW-0472">Membrane</keyword>
<name>A0A1H7LXQ3_9SPHN</name>
<feature type="transmembrane region" description="Helical" evidence="6">
    <location>
        <begin position="268"/>
        <end position="290"/>
    </location>
</feature>
<evidence type="ECO:0000256" key="4">
    <source>
        <dbReference type="ARBA" id="ARBA00022989"/>
    </source>
</evidence>
<protein>
    <submittedName>
        <fullName evidence="7">Predicted PurR-regulated permease PerM</fullName>
    </submittedName>
</protein>
<evidence type="ECO:0000313" key="7">
    <source>
        <dbReference type="EMBL" id="SEL03770.1"/>
    </source>
</evidence>
<evidence type="ECO:0000256" key="1">
    <source>
        <dbReference type="ARBA" id="ARBA00004141"/>
    </source>
</evidence>
<dbReference type="InterPro" id="IPR002549">
    <property type="entry name" value="AI-2E-like"/>
</dbReference>
<reference evidence="8" key="1">
    <citation type="submission" date="2016-10" db="EMBL/GenBank/DDBJ databases">
        <authorList>
            <person name="Varghese N."/>
            <person name="Submissions S."/>
        </authorList>
    </citation>
    <scope>NUCLEOTIDE SEQUENCE [LARGE SCALE GENOMIC DNA]</scope>
    <source>
        <strain evidence="8">JS21-1</strain>
    </source>
</reference>
<comment type="subcellular location">
    <subcellularLocation>
        <location evidence="1">Membrane</location>
        <topology evidence="1">Multi-pass membrane protein</topology>
    </subcellularLocation>
</comment>
<comment type="similarity">
    <text evidence="2">Belongs to the autoinducer-2 exporter (AI-2E) (TC 2.A.86) family.</text>
</comment>
<organism evidence="7 8">
    <name type="scientific">Sphingomonas palmae</name>
    <dbReference type="NCBI Taxonomy" id="1855283"/>
    <lineage>
        <taxon>Bacteria</taxon>
        <taxon>Pseudomonadati</taxon>
        <taxon>Pseudomonadota</taxon>
        <taxon>Alphaproteobacteria</taxon>
        <taxon>Sphingomonadales</taxon>
        <taxon>Sphingomonadaceae</taxon>
        <taxon>Sphingomonas</taxon>
    </lineage>
</organism>